<feature type="transmembrane region" description="Helical" evidence="1">
    <location>
        <begin position="24"/>
        <end position="43"/>
    </location>
</feature>
<protein>
    <submittedName>
        <fullName evidence="2">Uncharacterized protein</fullName>
    </submittedName>
</protein>
<keyword evidence="1" id="KW-0812">Transmembrane</keyword>
<organism evidence="2">
    <name type="scientific">Rhizophora mucronata</name>
    <name type="common">Asiatic mangrove</name>
    <dbReference type="NCBI Taxonomy" id="61149"/>
    <lineage>
        <taxon>Eukaryota</taxon>
        <taxon>Viridiplantae</taxon>
        <taxon>Streptophyta</taxon>
        <taxon>Embryophyta</taxon>
        <taxon>Tracheophyta</taxon>
        <taxon>Spermatophyta</taxon>
        <taxon>Magnoliopsida</taxon>
        <taxon>eudicotyledons</taxon>
        <taxon>Gunneridae</taxon>
        <taxon>Pentapetalae</taxon>
        <taxon>rosids</taxon>
        <taxon>fabids</taxon>
        <taxon>Malpighiales</taxon>
        <taxon>Rhizophoraceae</taxon>
        <taxon>Rhizophora</taxon>
    </lineage>
</organism>
<sequence>MLFLSPPPSFSLSLMVWGVGRWELRYQGALCAYMSFLCCIFGWRACRAIGSV</sequence>
<evidence type="ECO:0000313" key="2">
    <source>
        <dbReference type="EMBL" id="MBX56875.1"/>
    </source>
</evidence>
<proteinExistence type="predicted"/>
<dbReference type="EMBL" id="GGEC01076391">
    <property type="protein sequence ID" value="MBX56875.1"/>
    <property type="molecule type" value="Transcribed_RNA"/>
</dbReference>
<accession>A0A2P2PQ86</accession>
<dbReference type="AlphaFoldDB" id="A0A2P2PQ86"/>
<keyword evidence="1" id="KW-0472">Membrane</keyword>
<keyword evidence="1" id="KW-1133">Transmembrane helix</keyword>
<evidence type="ECO:0000256" key="1">
    <source>
        <dbReference type="SAM" id="Phobius"/>
    </source>
</evidence>
<name>A0A2P2PQ86_RHIMU</name>
<reference evidence="2" key="1">
    <citation type="submission" date="2018-02" db="EMBL/GenBank/DDBJ databases">
        <title>Rhizophora mucronata_Transcriptome.</title>
        <authorList>
            <person name="Meera S.P."/>
            <person name="Sreeshan A."/>
            <person name="Augustine A."/>
        </authorList>
    </citation>
    <scope>NUCLEOTIDE SEQUENCE</scope>
    <source>
        <tissue evidence="2">Leaf</tissue>
    </source>
</reference>